<name>A0A5B7I1F2_PORTR</name>
<comment type="caution">
    <text evidence="1">The sequence shown here is derived from an EMBL/GenBank/DDBJ whole genome shotgun (WGS) entry which is preliminary data.</text>
</comment>
<proteinExistence type="predicted"/>
<keyword evidence="2" id="KW-1185">Reference proteome</keyword>
<gene>
    <name evidence="1" type="ORF">E2C01_069153</name>
</gene>
<dbReference type="Proteomes" id="UP000324222">
    <property type="component" value="Unassembled WGS sequence"/>
</dbReference>
<dbReference type="AlphaFoldDB" id="A0A5B7I1F2"/>
<dbReference type="EMBL" id="VSRR010039695">
    <property type="protein sequence ID" value="MPC74778.1"/>
    <property type="molecule type" value="Genomic_DNA"/>
</dbReference>
<accession>A0A5B7I1F2</accession>
<sequence length="78" mass="8501">MADAPSFTKRSRVEVGGSVRPAQGIYREEVVVWFKVWRTAVVVPGSGSGSCRKTAGRALLFQYVFPISILAQLLATTE</sequence>
<protein>
    <submittedName>
        <fullName evidence="1">Uncharacterized protein</fullName>
    </submittedName>
</protein>
<evidence type="ECO:0000313" key="2">
    <source>
        <dbReference type="Proteomes" id="UP000324222"/>
    </source>
</evidence>
<organism evidence="1 2">
    <name type="scientific">Portunus trituberculatus</name>
    <name type="common">Swimming crab</name>
    <name type="synonym">Neptunus trituberculatus</name>
    <dbReference type="NCBI Taxonomy" id="210409"/>
    <lineage>
        <taxon>Eukaryota</taxon>
        <taxon>Metazoa</taxon>
        <taxon>Ecdysozoa</taxon>
        <taxon>Arthropoda</taxon>
        <taxon>Crustacea</taxon>
        <taxon>Multicrustacea</taxon>
        <taxon>Malacostraca</taxon>
        <taxon>Eumalacostraca</taxon>
        <taxon>Eucarida</taxon>
        <taxon>Decapoda</taxon>
        <taxon>Pleocyemata</taxon>
        <taxon>Brachyura</taxon>
        <taxon>Eubrachyura</taxon>
        <taxon>Portunoidea</taxon>
        <taxon>Portunidae</taxon>
        <taxon>Portuninae</taxon>
        <taxon>Portunus</taxon>
    </lineage>
</organism>
<reference evidence="1 2" key="1">
    <citation type="submission" date="2019-05" db="EMBL/GenBank/DDBJ databases">
        <title>Another draft genome of Portunus trituberculatus and its Hox gene families provides insights of decapod evolution.</title>
        <authorList>
            <person name="Jeong J.-H."/>
            <person name="Song I."/>
            <person name="Kim S."/>
            <person name="Choi T."/>
            <person name="Kim D."/>
            <person name="Ryu S."/>
            <person name="Kim W."/>
        </authorList>
    </citation>
    <scope>NUCLEOTIDE SEQUENCE [LARGE SCALE GENOMIC DNA]</scope>
    <source>
        <tissue evidence="1">Muscle</tissue>
    </source>
</reference>
<evidence type="ECO:0000313" key="1">
    <source>
        <dbReference type="EMBL" id="MPC74778.1"/>
    </source>
</evidence>